<evidence type="ECO:0000256" key="1">
    <source>
        <dbReference type="SAM" id="Coils"/>
    </source>
</evidence>
<dbReference type="AlphaFoldDB" id="A0AAV3R6H5"/>
<evidence type="ECO:0000313" key="2">
    <source>
        <dbReference type="EMBL" id="GAA0170493.1"/>
    </source>
</evidence>
<keyword evidence="3" id="KW-1185">Reference proteome</keyword>
<sequence>MYSGEGEARFYEGTDAYIRIRMRNLHWSRNKLEQATPYRFVDEAGSKNSYSDTCHFLSIRSSMLPVRRGSTFGLEPYNPHRFPRQFGYCQDIPYLLSQIPLVKETYTKDSEIESPRLSHREGNEVVDEAHEVVTGQPPRQFPTHGKGKQLHLFRDGVLPTLFKWKQPSGDDEVDSREDRNFKHLRVTEGTSPLNLSSGGNSFLHPNIEILEEVGEFCSIDLELLGSFIGDTGDAGREEGIEHSSTLMLIEDPARTMLPQNSSIPANPAPVLVEPKPLSKLDRDCVEAIWQKLSPKLDGKPLRDILSMEAAVDRISYGEKLKRIEEVSKKVRQTKVREADLRRELEGLEKQKQELRVLLQQDEEALRLSQSDISTFEGHVSTLEETIRMSKTDEERLRQLDADLEIKK</sequence>
<organism evidence="2 3">
    <name type="scientific">Lithospermum erythrorhizon</name>
    <name type="common">Purple gromwell</name>
    <name type="synonym">Lithospermum officinale var. erythrorhizon</name>
    <dbReference type="NCBI Taxonomy" id="34254"/>
    <lineage>
        <taxon>Eukaryota</taxon>
        <taxon>Viridiplantae</taxon>
        <taxon>Streptophyta</taxon>
        <taxon>Embryophyta</taxon>
        <taxon>Tracheophyta</taxon>
        <taxon>Spermatophyta</taxon>
        <taxon>Magnoliopsida</taxon>
        <taxon>eudicotyledons</taxon>
        <taxon>Gunneridae</taxon>
        <taxon>Pentapetalae</taxon>
        <taxon>asterids</taxon>
        <taxon>lamiids</taxon>
        <taxon>Boraginales</taxon>
        <taxon>Boraginaceae</taxon>
        <taxon>Boraginoideae</taxon>
        <taxon>Lithospermeae</taxon>
        <taxon>Lithospermum</taxon>
    </lineage>
</organism>
<feature type="coiled-coil region" evidence="1">
    <location>
        <begin position="323"/>
        <end position="367"/>
    </location>
</feature>
<keyword evidence="1" id="KW-0175">Coiled coil</keyword>
<dbReference type="Proteomes" id="UP001454036">
    <property type="component" value="Unassembled WGS sequence"/>
</dbReference>
<evidence type="ECO:0000313" key="3">
    <source>
        <dbReference type="Proteomes" id="UP001454036"/>
    </source>
</evidence>
<name>A0AAV3R6H5_LITER</name>
<accession>A0AAV3R6H5</accession>
<gene>
    <name evidence="2" type="ORF">LIER_24738</name>
</gene>
<reference evidence="2 3" key="1">
    <citation type="submission" date="2024-01" db="EMBL/GenBank/DDBJ databases">
        <title>The complete chloroplast genome sequence of Lithospermum erythrorhizon: insights into the phylogenetic relationship among Boraginaceae species and the maternal lineages of purple gromwells.</title>
        <authorList>
            <person name="Okada T."/>
            <person name="Watanabe K."/>
        </authorList>
    </citation>
    <scope>NUCLEOTIDE SEQUENCE [LARGE SCALE GENOMIC DNA]</scope>
</reference>
<comment type="caution">
    <text evidence="2">The sequence shown here is derived from an EMBL/GenBank/DDBJ whole genome shotgun (WGS) entry which is preliminary data.</text>
</comment>
<proteinExistence type="predicted"/>
<dbReference type="EMBL" id="BAABME010007269">
    <property type="protein sequence ID" value="GAA0170493.1"/>
    <property type="molecule type" value="Genomic_DNA"/>
</dbReference>
<protein>
    <submittedName>
        <fullName evidence="2">Uncharacterized protein</fullName>
    </submittedName>
</protein>